<dbReference type="PANTHER" id="PTHR13696">
    <property type="entry name" value="P-LOOP CONTAINING NUCLEOSIDE TRIPHOSPHATE HYDROLASE"/>
    <property type="match status" value="1"/>
</dbReference>
<dbReference type="Gene3D" id="3.40.50.300">
    <property type="entry name" value="P-loop containing nucleotide triphosphate hydrolases"/>
    <property type="match status" value="1"/>
</dbReference>
<dbReference type="PANTHER" id="PTHR13696:SF99">
    <property type="entry name" value="COBYRINIC ACID AC-DIAMIDE SYNTHASE"/>
    <property type="match status" value="1"/>
</dbReference>
<evidence type="ECO:0000313" key="3">
    <source>
        <dbReference type="Proteomes" id="UP000006901"/>
    </source>
</evidence>
<dbReference type="AlphaFoldDB" id="A0A0H3C4W4"/>
<evidence type="ECO:0000259" key="1">
    <source>
        <dbReference type="Pfam" id="PF13614"/>
    </source>
</evidence>
<evidence type="ECO:0000313" key="2">
    <source>
        <dbReference type="EMBL" id="ACK75359.1"/>
    </source>
</evidence>
<dbReference type="InterPro" id="IPR050678">
    <property type="entry name" value="DNA_Partitioning_ATPase"/>
</dbReference>
<dbReference type="Proteomes" id="UP000006901">
    <property type="component" value="Plasmid ZS7_lp28-1"/>
</dbReference>
<dbReference type="EMBL" id="CP001210">
    <property type="protein sequence ID" value="ACK75359.1"/>
    <property type="molecule type" value="Genomic_DNA"/>
</dbReference>
<accession>A0A0H3C4W4</accession>
<name>A0A0H3C4W4_BORBZ</name>
<dbReference type="HOGENOM" id="CLU_037612_6_1_12"/>
<dbReference type="InterPro" id="IPR027417">
    <property type="entry name" value="P-loop_NTPase"/>
</dbReference>
<organism evidence="2 3">
    <name type="scientific">Borreliella burgdorferi (strain ZS7)</name>
    <name type="common">Borrelia burgdorferi</name>
    <dbReference type="NCBI Taxonomy" id="445985"/>
    <lineage>
        <taxon>Bacteria</taxon>
        <taxon>Pseudomonadati</taxon>
        <taxon>Spirochaetota</taxon>
        <taxon>Spirochaetia</taxon>
        <taxon>Spirochaetales</taxon>
        <taxon>Borreliaceae</taxon>
        <taxon>Borreliella</taxon>
    </lineage>
</organism>
<dbReference type="RefSeq" id="WP_010890276.1">
    <property type="nucleotide sequence ID" value="NC_011780.1"/>
</dbReference>
<dbReference type="InterPro" id="IPR025669">
    <property type="entry name" value="AAA_dom"/>
</dbReference>
<reference evidence="2 3" key="1">
    <citation type="journal article" date="2011" name="J. Bacteriol.">
        <title>Whole-genome sequences of thirteen isolates of Borrelia burgdorferi.</title>
        <authorList>
            <person name="Schutzer S.E."/>
            <person name="Fraser-Liggett C.M."/>
            <person name="Casjens S.R."/>
            <person name="Qiu W.G."/>
            <person name="Dunn J.J."/>
            <person name="Mongodin E.F."/>
            <person name="Luft B.J."/>
        </authorList>
    </citation>
    <scope>NUCLEOTIDE SEQUENCE [LARGE SCALE GENOMIC DNA]</scope>
    <source>
        <strain evidence="2 3">ZS7</strain>
        <plasmid evidence="2 3">ZS7_lp28-1</plasmid>
    </source>
</reference>
<protein>
    <submittedName>
        <fullName evidence="2">Putative PF32</fullName>
    </submittedName>
</protein>
<dbReference type="SUPFAM" id="SSF52540">
    <property type="entry name" value="P-loop containing nucleoside triphosphate hydrolases"/>
    <property type="match status" value="1"/>
</dbReference>
<dbReference type="KEGG" id="bbz:BbuZS7_F12"/>
<sequence>MDRKKTEIITIASVKGGVGKSALAIIFSYILKNFNKKVLLVDLDPQNSLTSYFIRHIKSIEGINVYYMFKDYQDFDPNKYLNEINNNMYIVPSHPILCKFEQEDKRYKEQLLEYCVKKILINNNFDYILIDTPPSLGPLLYNALNITNKVIIPVQLERWSVEAFPMLMDAIEEVNLFKDKKIDISIVENQFIKNRNTFIDVEKQVLKKYSILIKGKIHSFNSVKVLINELKEPDVSAVYYKEAQEALEKIVKVR</sequence>
<keyword evidence="2" id="KW-0614">Plasmid</keyword>
<gene>
    <name evidence="2" type="ordered locus">BbuZS7_F12</name>
</gene>
<feature type="domain" description="AAA" evidence="1">
    <location>
        <begin position="7"/>
        <end position="183"/>
    </location>
</feature>
<dbReference type="Pfam" id="PF13614">
    <property type="entry name" value="AAA_31"/>
    <property type="match status" value="1"/>
</dbReference>
<proteinExistence type="predicted"/>
<dbReference type="CDD" id="cd02042">
    <property type="entry name" value="ParAB_family"/>
    <property type="match status" value="1"/>
</dbReference>
<geneLocation type="plasmid" evidence="2 3">
    <name>ZS7_lp28-1</name>
</geneLocation>